<gene>
    <name evidence="2" type="ORF">VFPPC_02226</name>
</gene>
<dbReference type="RefSeq" id="XP_018139035.1">
    <property type="nucleotide sequence ID" value="XM_018281910.1"/>
</dbReference>
<evidence type="ECO:0000256" key="1">
    <source>
        <dbReference type="SAM" id="MobiDB-lite"/>
    </source>
</evidence>
<keyword evidence="3" id="KW-1185">Reference proteome</keyword>
<name>A0A179F6Y0_METCM</name>
<dbReference type="EMBL" id="LSBJ02000001">
    <property type="protein sequence ID" value="OAQ61226.1"/>
    <property type="molecule type" value="Genomic_DNA"/>
</dbReference>
<accession>A0A179F6Y0</accession>
<organism evidence="2 3">
    <name type="scientific">Pochonia chlamydosporia 170</name>
    <dbReference type="NCBI Taxonomy" id="1380566"/>
    <lineage>
        <taxon>Eukaryota</taxon>
        <taxon>Fungi</taxon>
        <taxon>Dikarya</taxon>
        <taxon>Ascomycota</taxon>
        <taxon>Pezizomycotina</taxon>
        <taxon>Sordariomycetes</taxon>
        <taxon>Hypocreomycetidae</taxon>
        <taxon>Hypocreales</taxon>
        <taxon>Clavicipitaceae</taxon>
        <taxon>Pochonia</taxon>
    </lineage>
</organism>
<dbReference type="Proteomes" id="UP000078397">
    <property type="component" value="Unassembled WGS sequence"/>
</dbReference>
<protein>
    <submittedName>
        <fullName evidence="2">Transposase</fullName>
    </submittedName>
</protein>
<feature type="compositionally biased region" description="Basic and acidic residues" evidence="1">
    <location>
        <begin position="25"/>
        <end position="35"/>
    </location>
</feature>
<proteinExistence type="predicted"/>
<feature type="region of interest" description="Disordered" evidence="1">
    <location>
        <begin position="1"/>
        <end position="60"/>
    </location>
</feature>
<dbReference type="KEGG" id="pchm:VFPPC_02226"/>
<evidence type="ECO:0000313" key="2">
    <source>
        <dbReference type="EMBL" id="OAQ61226.1"/>
    </source>
</evidence>
<reference evidence="2 3" key="1">
    <citation type="journal article" date="2016" name="PLoS Pathog.">
        <title>Biosynthesis of antibiotic leucinostatins in bio-control fungus Purpureocillium lilacinum and their inhibition on phytophthora revealed by genome mining.</title>
        <authorList>
            <person name="Wang G."/>
            <person name="Liu Z."/>
            <person name="Lin R."/>
            <person name="Li E."/>
            <person name="Mao Z."/>
            <person name="Ling J."/>
            <person name="Yang Y."/>
            <person name="Yin W.B."/>
            <person name="Xie B."/>
        </authorList>
    </citation>
    <scope>NUCLEOTIDE SEQUENCE [LARGE SCALE GENOMIC DNA]</scope>
    <source>
        <strain evidence="2">170</strain>
    </source>
</reference>
<evidence type="ECO:0000313" key="3">
    <source>
        <dbReference type="Proteomes" id="UP000078397"/>
    </source>
</evidence>
<feature type="region of interest" description="Disordered" evidence="1">
    <location>
        <begin position="132"/>
        <end position="152"/>
    </location>
</feature>
<dbReference type="AlphaFoldDB" id="A0A179F6Y0"/>
<comment type="caution">
    <text evidence="2">The sequence shown here is derived from an EMBL/GenBank/DDBJ whole genome shotgun (WGS) entry which is preliminary data.</text>
</comment>
<sequence length="216" mass="24141">MSMSTSGLSPCANLRKQQSPSPGDQLHRQERERFSRQGRSSPSPVGDRPKSAGSSMTSIGRFYGLGDENALDNQFAAFPQTFSSLPQPHSSQGHHEPAWDLRSDYEIYLQNDFFHETRRVLRVRTLIPGPECDSFASEPESHPSAQQPQTRTRAEFESALSIVREVIGEGHKLTIDLARSYEREPIACTSLVTSTLSLNLYLLLYIIISTHSLTYG</sequence>
<dbReference type="OrthoDB" id="5147273at2759"/>
<dbReference type="GeneID" id="28845904"/>